<name>K9YIH2_CYASC</name>
<sequence>MISNNNIYAPRMITKWSRAIALTPSNIIKQKLDSWEVREKEMAKRIVSLIPNQCPFAKDIYLFNKRLFTIPPLCKLNPFYEDLMMLRFRALSYLSEIGEDITPYCQ</sequence>
<accession>K9YIH2</accession>
<dbReference type="BioCyc" id="CSTA292563:G1353-293-MONOMER"/>
<keyword evidence="3" id="KW-1185">Reference proteome</keyword>
<dbReference type="HOGENOM" id="CLU_156633_0_0_3"/>
<feature type="domain" description="Mo-dependent nitrogenase C-terminal" evidence="1">
    <location>
        <begin position="27"/>
        <end position="105"/>
    </location>
</feature>
<dbReference type="EMBL" id="CP003940">
    <property type="protein sequence ID" value="AFZ46272.1"/>
    <property type="molecule type" value="Genomic_DNA"/>
</dbReference>
<protein>
    <submittedName>
        <fullName evidence="2">Mo-dependent nitrogenase family protein</fullName>
    </submittedName>
</protein>
<dbReference type="Pfam" id="PF06967">
    <property type="entry name" value="Mo-nitro_C"/>
    <property type="match status" value="1"/>
</dbReference>
<dbReference type="PATRIC" id="fig|292563.3.peg.304"/>
<evidence type="ECO:0000313" key="3">
    <source>
        <dbReference type="Proteomes" id="UP000010483"/>
    </source>
</evidence>
<dbReference type="InterPro" id="IPR009717">
    <property type="entry name" value="Mo-dep_Nase_C"/>
</dbReference>
<dbReference type="Proteomes" id="UP000010483">
    <property type="component" value="Chromosome"/>
</dbReference>
<gene>
    <name evidence="2" type="ordered locus">Cyast_0292</name>
</gene>
<proteinExistence type="predicted"/>
<evidence type="ECO:0000259" key="1">
    <source>
        <dbReference type="Pfam" id="PF06967"/>
    </source>
</evidence>
<dbReference type="AlphaFoldDB" id="K9YIH2"/>
<evidence type="ECO:0000313" key="2">
    <source>
        <dbReference type="EMBL" id="AFZ46272.1"/>
    </source>
</evidence>
<organism evidence="2 3">
    <name type="scientific">Cyanobacterium stanieri (strain ATCC 29140 / PCC 7202)</name>
    <dbReference type="NCBI Taxonomy" id="292563"/>
    <lineage>
        <taxon>Bacteria</taxon>
        <taxon>Bacillati</taxon>
        <taxon>Cyanobacteriota</taxon>
        <taxon>Cyanophyceae</taxon>
        <taxon>Oscillatoriophycideae</taxon>
        <taxon>Chroococcales</taxon>
        <taxon>Geminocystaceae</taxon>
        <taxon>Cyanobacterium</taxon>
    </lineage>
</organism>
<dbReference type="STRING" id="292563.Cyast_0292"/>
<reference evidence="3" key="1">
    <citation type="journal article" date="2013" name="Proc. Natl. Acad. Sci. U.S.A.">
        <title>Improving the coverage of the cyanobacterial phylum using diversity-driven genome sequencing.</title>
        <authorList>
            <person name="Shih P.M."/>
            <person name="Wu D."/>
            <person name="Latifi A."/>
            <person name="Axen S.D."/>
            <person name="Fewer D.P."/>
            <person name="Talla E."/>
            <person name="Calteau A."/>
            <person name="Cai F."/>
            <person name="Tandeau de Marsac N."/>
            <person name="Rippka R."/>
            <person name="Herdman M."/>
            <person name="Sivonen K."/>
            <person name="Coursin T."/>
            <person name="Laurent T."/>
            <person name="Goodwin L."/>
            <person name="Nolan M."/>
            <person name="Davenport K.W."/>
            <person name="Han C.S."/>
            <person name="Rubin E.M."/>
            <person name="Eisen J.A."/>
            <person name="Woyke T."/>
            <person name="Gugger M."/>
            <person name="Kerfeld C.A."/>
        </authorList>
    </citation>
    <scope>NUCLEOTIDE SEQUENCE [LARGE SCALE GENOMIC DNA]</scope>
    <source>
        <strain evidence="3">ATCC 29140 / PCC 7202</strain>
    </source>
</reference>
<dbReference type="KEGG" id="csn:Cyast_0292"/>
<dbReference type="eggNOG" id="COG3793">
    <property type="taxonomic scope" value="Bacteria"/>
</dbReference>